<dbReference type="PANTHER" id="PTHR20905">
    <property type="entry name" value="N-ACETYLTRANSFERASE-RELATED"/>
    <property type="match status" value="1"/>
</dbReference>
<name>A0A2S2PHN2_SCHGA</name>
<evidence type="ECO:0008006" key="2">
    <source>
        <dbReference type="Google" id="ProtNLM"/>
    </source>
</evidence>
<evidence type="ECO:0000313" key="1">
    <source>
        <dbReference type="EMBL" id="MBY28939.1"/>
    </source>
</evidence>
<dbReference type="PANTHER" id="PTHR20905:SF1">
    <property type="entry name" value="AT07410P-RELATED"/>
    <property type="match status" value="1"/>
</dbReference>
<dbReference type="GO" id="GO:0008080">
    <property type="term" value="F:N-acetyltransferase activity"/>
    <property type="evidence" value="ECO:0007669"/>
    <property type="project" value="TreeGrafter"/>
</dbReference>
<dbReference type="Gene3D" id="3.40.630.30">
    <property type="match status" value="1"/>
</dbReference>
<organism evidence="1">
    <name type="scientific">Schizaphis graminum</name>
    <name type="common">Green bug aphid</name>
    <dbReference type="NCBI Taxonomy" id="13262"/>
    <lineage>
        <taxon>Eukaryota</taxon>
        <taxon>Metazoa</taxon>
        <taxon>Ecdysozoa</taxon>
        <taxon>Arthropoda</taxon>
        <taxon>Hexapoda</taxon>
        <taxon>Insecta</taxon>
        <taxon>Pterygota</taxon>
        <taxon>Neoptera</taxon>
        <taxon>Paraneoptera</taxon>
        <taxon>Hemiptera</taxon>
        <taxon>Sternorrhyncha</taxon>
        <taxon>Aphidomorpha</taxon>
        <taxon>Aphidoidea</taxon>
        <taxon>Aphididae</taxon>
        <taxon>Aphidini</taxon>
        <taxon>Schizaphis</taxon>
    </lineage>
</organism>
<reference evidence="1" key="1">
    <citation type="submission" date="2018-04" db="EMBL/GenBank/DDBJ databases">
        <title>Transcriptome of Schizaphis graminum biotype I.</title>
        <authorList>
            <person name="Scully E.D."/>
            <person name="Geib S.M."/>
            <person name="Palmer N.A."/>
            <person name="Koch K."/>
            <person name="Bradshaw J."/>
            <person name="Heng-Moss T."/>
            <person name="Sarath G."/>
        </authorList>
    </citation>
    <scope>NUCLEOTIDE SEQUENCE</scope>
</reference>
<gene>
    <name evidence="1" type="ORF">g.175458</name>
</gene>
<accession>A0A2S2PHN2</accession>
<dbReference type="AlphaFoldDB" id="A0A2S2PHN2"/>
<protein>
    <recommendedName>
        <fullName evidence="2">N-acetyltransferase domain-containing protein</fullName>
    </recommendedName>
</protein>
<dbReference type="EMBL" id="GGMR01016320">
    <property type="protein sequence ID" value="MBY28939.1"/>
    <property type="molecule type" value="Transcribed_RNA"/>
</dbReference>
<proteinExistence type="predicted"/>
<sequence>MIKKLKNSLRRYFFRDKPLSASLGLIEEEESVIQFENICIDLLHFGVSFMAVSAETGDIIGAMLNSTVCRGDKIKHYCDKNNNKSLKYNKIMIILEKDERDIDFFGQYPNIERIMKLEIITVNKAYRGQGICKALVKKSKYIKHNLFISLSIIEICRTVATT</sequence>